<keyword evidence="3" id="KW-0653">Protein transport</keyword>
<keyword evidence="2 3" id="KW-0813">Transport</keyword>
<gene>
    <name evidence="6" type="ORF">CITCOLO1_LOCUS17107</name>
</gene>
<dbReference type="PANTHER" id="PTHR12542">
    <property type="entry name" value="EXOCYST COMPLEX PROTEIN EXO70"/>
    <property type="match status" value="1"/>
</dbReference>
<feature type="region of interest" description="Disordered" evidence="4">
    <location>
        <begin position="259"/>
        <end position="299"/>
    </location>
</feature>
<proteinExistence type="inferred from homology"/>
<evidence type="ECO:0000259" key="5">
    <source>
        <dbReference type="Pfam" id="PF03081"/>
    </source>
</evidence>
<dbReference type="InterPro" id="IPR004140">
    <property type="entry name" value="Exo70"/>
</dbReference>
<organism evidence="6 7">
    <name type="scientific">Citrullus colocynthis</name>
    <name type="common">colocynth</name>
    <dbReference type="NCBI Taxonomy" id="252529"/>
    <lineage>
        <taxon>Eukaryota</taxon>
        <taxon>Viridiplantae</taxon>
        <taxon>Streptophyta</taxon>
        <taxon>Embryophyta</taxon>
        <taxon>Tracheophyta</taxon>
        <taxon>Spermatophyta</taxon>
        <taxon>Magnoliopsida</taxon>
        <taxon>eudicotyledons</taxon>
        <taxon>Gunneridae</taxon>
        <taxon>Pentapetalae</taxon>
        <taxon>rosids</taxon>
        <taxon>fabids</taxon>
        <taxon>Cucurbitales</taxon>
        <taxon>Cucurbitaceae</taxon>
        <taxon>Benincaseae</taxon>
        <taxon>Citrullus</taxon>
    </lineage>
</organism>
<dbReference type="Gene3D" id="1.20.1280.170">
    <property type="entry name" value="Exocyst complex component Exo70"/>
    <property type="match status" value="1"/>
</dbReference>
<dbReference type="PANTHER" id="PTHR12542:SF127">
    <property type="entry name" value="EXOCYST COMPLEX COMPONENT EXO70C1"/>
    <property type="match status" value="1"/>
</dbReference>
<dbReference type="Pfam" id="PF20669">
    <property type="entry name" value="Exo70_N"/>
    <property type="match status" value="1"/>
</dbReference>
<feature type="compositionally biased region" description="Basic and acidic residues" evidence="4">
    <location>
        <begin position="112"/>
        <end position="122"/>
    </location>
</feature>
<dbReference type="EMBL" id="OZ021740">
    <property type="protein sequence ID" value="CAK9324859.1"/>
    <property type="molecule type" value="Genomic_DNA"/>
</dbReference>
<evidence type="ECO:0000256" key="4">
    <source>
        <dbReference type="SAM" id="MobiDB-lite"/>
    </source>
</evidence>
<evidence type="ECO:0000256" key="1">
    <source>
        <dbReference type="ARBA" id="ARBA00006756"/>
    </source>
</evidence>
<feature type="compositionally biased region" description="Polar residues" evidence="4">
    <location>
        <begin position="270"/>
        <end position="291"/>
    </location>
</feature>
<feature type="compositionally biased region" description="Basic and acidic residues" evidence="4">
    <location>
        <begin position="259"/>
        <end position="268"/>
    </location>
</feature>
<protein>
    <recommendedName>
        <fullName evidence="3">Exocyst subunit Exo70 family protein</fullName>
    </recommendedName>
</protein>
<dbReference type="InterPro" id="IPR016159">
    <property type="entry name" value="Cullin_repeat-like_dom_sf"/>
</dbReference>
<feature type="domain" description="Exocyst complex subunit Exo70 C-terminal" evidence="5">
    <location>
        <begin position="372"/>
        <end position="734"/>
    </location>
</feature>
<evidence type="ECO:0000256" key="2">
    <source>
        <dbReference type="ARBA" id="ARBA00022448"/>
    </source>
</evidence>
<evidence type="ECO:0000256" key="3">
    <source>
        <dbReference type="RuleBase" id="RU365026"/>
    </source>
</evidence>
<comment type="similarity">
    <text evidence="1 3">Belongs to the EXO70 family.</text>
</comment>
<dbReference type="SUPFAM" id="SSF74788">
    <property type="entry name" value="Cullin repeat-like"/>
    <property type="match status" value="1"/>
</dbReference>
<dbReference type="InterPro" id="IPR046364">
    <property type="entry name" value="Exo70_C"/>
</dbReference>
<accession>A0ABP0YWD2</accession>
<name>A0ABP0YWD2_9ROSI</name>
<comment type="function">
    <text evidence="3">Component of the exocyst complex.</text>
</comment>
<sequence length="748" mass="85323">MFLFLPPTPYPTFSSPPLIFTKTQKLIPLDRNTHTQTEQRRTRIHSFLLPFPFFFLHQISLFPFLHFSLPIVLFMEKNPPPEKSESFSKNFNRRIANLGSPRRTPDAAAADAKSDSEKLAADRDDDAFVEDPLSESDTALIFEEVDRFLETLSNVGDNGSNLIHEIPSSIHSLSKMVDSMISRYNSNKYPAKLGKDPDRDSSFFEALGRISKIAIKLSEFPTSTASIPSLNRTTTALQRAMSLLDEEFNALLKECKHRELDSKPDKKASKQSSFKTINESADQQNSTIPESSESDSAKEEIFPSFSQETISNMKRIAGAMISAGYEKECCMSYSFLRQSSFKGILNKLGYESISIDEIQKMQWETLQSEIDKWIAVVKKCSKSLFPGEWKLCDSVFTDYPFISHTLFSNLTRAVVIKLLNFANAVVLTKRSAEKMFKLLDMYETIRDLIPAINGFPENCRTELISEAEGAKSGIGEAIVGIFYDLESSIKSDNAKIPVPGGAVHPLTRYIMNYLKYACEYKETLEQVFQFLDPKVEEDRPARMDENDDASPRKSQLAIQIAMVMDLLDANLTMRSKLYRDASLRYIFLMNNGRYIVQKIKGSSGITELMGDRWCRKRSTNLRQYHKNYQRETWSKVLQCLSHEGLLVNGKVSKPILKERFKSFNAMFDEIHKTQSSWVVSDEQLQSELRISVSAVMIPAYRSFVGRFKQHFDPGRQSEKYIKYQPEDIEGLIDDLFDGNTASMGRRRV</sequence>
<evidence type="ECO:0000313" key="7">
    <source>
        <dbReference type="Proteomes" id="UP001642487"/>
    </source>
</evidence>
<feature type="region of interest" description="Disordered" evidence="4">
    <location>
        <begin position="96"/>
        <end position="127"/>
    </location>
</feature>
<keyword evidence="7" id="KW-1185">Reference proteome</keyword>
<reference evidence="6 7" key="1">
    <citation type="submission" date="2024-03" db="EMBL/GenBank/DDBJ databases">
        <authorList>
            <person name="Gkanogiannis A."/>
            <person name="Becerra Lopez-Lavalle L."/>
        </authorList>
    </citation>
    <scope>NUCLEOTIDE SEQUENCE [LARGE SCALE GENOMIC DNA]</scope>
</reference>
<keyword evidence="3" id="KW-0268">Exocytosis</keyword>
<dbReference type="Pfam" id="PF03081">
    <property type="entry name" value="Exo70_C"/>
    <property type="match status" value="1"/>
</dbReference>
<dbReference type="Proteomes" id="UP001642487">
    <property type="component" value="Chromosome 6"/>
</dbReference>
<evidence type="ECO:0000313" key="6">
    <source>
        <dbReference type="EMBL" id="CAK9324859.1"/>
    </source>
</evidence>